<keyword evidence="1" id="KW-0175">Coiled coil</keyword>
<feature type="coiled-coil region" evidence="1">
    <location>
        <begin position="112"/>
        <end position="167"/>
    </location>
</feature>
<accession>A0AAD7ACM7</accession>
<proteinExistence type="predicted"/>
<dbReference type="Proteomes" id="UP001218218">
    <property type="component" value="Unassembled WGS sequence"/>
</dbReference>
<protein>
    <submittedName>
        <fullName evidence="2">Uncharacterized protein</fullName>
    </submittedName>
</protein>
<sequence>MKITETVTDITSLLGGPEISAEDIDWALDVPAGQRLLDWLVSQVEGETDGPDQLRAALQAISLEENEGEMLRHATKKAATAVYRPATEPKVPSGYITPWKLRAKEEYTVAEAVRLEAETESLKSRLQQTKIASQSLTQAFKILASEVEKTERNIQTAEDGLSELSLQADAKILGSVNSSLGLVDGCNHDSTEDESSLSAVSSARTARTNHIQSQIRAIDAAARNLPTPAELQAECARLDIALRAVGADPTLDREIVRLCTALEDPETSKEVLATVLAAKTQHRVQRPSLDVAAELEAVWARDQADLLDARGAVLDEAIAAFSETILPPLTALHNNLSARNAHMGEAQALIGALRGEIQDIVEDVCVAQKPQEKPRVPSPEESRDMELQAGLTSLLKQLKDARPRDASPLVLLSPEDILSELRDVYRREEVSRGQEEEWVANLLPTLRNLETAHAPLLDAVYAYSPLNSSAPFSVPAHVQTVHANAKSKADDLGDAISKLQEDVKTLTNDRAKRRMEQFVSKWAK</sequence>
<evidence type="ECO:0000256" key="1">
    <source>
        <dbReference type="SAM" id="Coils"/>
    </source>
</evidence>
<feature type="coiled-coil region" evidence="1">
    <location>
        <begin position="482"/>
        <end position="509"/>
    </location>
</feature>
<comment type="caution">
    <text evidence="2">The sequence shown here is derived from an EMBL/GenBank/DDBJ whole genome shotgun (WGS) entry which is preliminary data.</text>
</comment>
<keyword evidence="3" id="KW-1185">Reference proteome</keyword>
<gene>
    <name evidence="2" type="ORF">DFH08DRAFT_1052248</name>
</gene>
<evidence type="ECO:0000313" key="2">
    <source>
        <dbReference type="EMBL" id="KAJ7355386.1"/>
    </source>
</evidence>
<dbReference type="EMBL" id="JARIHO010000009">
    <property type="protein sequence ID" value="KAJ7355386.1"/>
    <property type="molecule type" value="Genomic_DNA"/>
</dbReference>
<dbReference type="AlphaFoldDB" id="A0AAD7ACM7"/>
<evidence type="ECO:0000313" key="3">
    <source>
        <dbReference type="Proteomes" id="UP001218218"/>
    </source>
</evidence>
<reference evidence="2" key="1">
    <citation type="submission" date="2023-03" db="EMBL/GenBank/DDBJ databases">
        <title>Massive genome expansion in bonnet fungi (Mycena s.s.) driven by repeated elements and novel gene families across ecological guilds.</title>
        <authorList>
            <consortium name="Lawrence Berkeley National Laboratory"/>
            <person name="Harder C.B."/>
            <person name="Miyauchi S."/>
            <person name="Viragh M."/>
            <person name="Kuo A."/>
            <person name="Thoen E."/>
            <person name="Andreopoulos B."/>
            <person name="Lu D."/>
            <person name="Skrede I."/>
            <person name="Drula E."/>
            <person name="Henrissat B."/>
            <person name="Morin E."/>
            <person name="Kohler A."/>
            <person name="Barry K."/>
            <person name="LaButti K."/>
            <person name="Morin E."/>
            <person name="Salamov A."/>
            <person name="Lipzen A."/>
            <person name="Mereny Z."/>
            <person name="Hegedus B."/>
            <person name="Baldrian P."/>
            <person name="Stursova M."/>
            <person name="Weitz H."/>
            <person name="Taylor A."/>
            <person name="Grigoriev I.V."/>
            <person name="Nagy L.G."/>
            <person name="Martin F."/>
            <person name="Kauserud H."/>
        </authorList>
    </citation>
    <scope>NUCLEOTIDE SEQUENCE</scope>
    <source>
        <strain evidence="2">CBHHK002</strain>
    </source>
</reference>
<name>A0AAD7ACM7_9AGAR</name>
<organism evidence="2 3">
    <name type="scientific">Mycena albidolilacea</name>
    <dbReference type="NCBI Taxonomy" id="1033008"/>
    <lineage>
        <taxon>Eukaryota</taxon>
        <taxon>Fungi</taxon>
        <taxon>Dikarya</taxon>
        <taxon>Basidiomycota</taxon>
        <taxon>Agaricomycotina</taxon>
        <taxon>Agaricomycetes</taxon>
        <taxon>Agaricomycetidae</taxon>
        <taxon>Agaricales</taxon>
        <taxon>Marasmiineae</taxon>
        <taxon>Mycenaceae</taxon>
        <taxon>Mycena</taxon>
    </lineage>
</organism>